<proteinExistence type="predicted"/>
<gene>
    <name evidence="1" type="ORF">KC729_06170</name>
</gene>
<reference evidence="1" key="2">
    <citation type="journal article" date="2021" name="Microbiome">
        <title>Successional dynamics and alternative stable states in a saline activated sludge microbial community over 9 years.</title>
        <authorList>
            <person name="Wang Y."/>
            <person name="Ye J."/>
            <person name="Ju F."/>
            <person name="Liu L."/>
            <person name="Boyd J.A."/>
            <person name="Deng Y."/>
            <person name="Parks D.H."/>
            <person name="Jiang X."/>
            <person name="Yin X."/>
            <person name="Woodcroft B.J."/>
            <person name="Tyson G.W."/>
            <person name="Hugenholtz P."/>
            <person name="Polz M.F."/>
            <person name="Zhang T."/>
        </authorList>
    </citation>
    <scope>NUCLEOTIDE SEQUENCE</scope>
    <source>
        <strain evidence="1">HKST-UBA01</strain>
    </source>
</reference>
<organism evidence="1 2">
    <name type="scientific">Eiseniibacteriota bacterium</name>
    <dbReference type="NCBI Taxonomy" id="2212470"/>
    <lineage>
        <taxon>Bacteria</taxon>
        <taxon>Candidatus Eiseniibacteriota</taxon>
    </lineage>
</organism>
<dbReference type="InterPro" id="IPR011008">
    <property type="entry name" value="Dimeric_a/b-barrel"/>
</dbReference>
<feature type="non-terminal residue" evidence="1">
    <location>
        <position position="71"/>
    </location>
</feature>
<dbReference type="SUPFAM" id="SSF54909">
    <property type="entry name" value="Dimeric alpha+beta barrel"/>
    <property type="match status" value="1"/>
</dbReference>
<evidence type="ECO:0000313" key="1">
    <source>
        <dbReference type="EMBL" id="MCA9727250.1"/>
    </source>
</evidence>
<dbReference type="AlphaFoldDB" id="A0A956LZT4"/>
<name>A0A956LZT4_UNCEI</name>
<sequence>MYCYVWEFLVTDQHRQAFETAYGPNGDWVRLFRSDPSYLRTLFLHDQENAEHYLTMDYWLSRAGYLAFRER</sequence>
<accession>A0A956LZT4</accession>
<evidence type="ECO:0008006" key="3">
    <source>
        <dbReference type="Google" id="ProtNLM"/>
    </source>
</evidence>
<evidence type="ECO:0000313" key="2">
    <source>
        <dbReference type="Proteomes" id="UP000697710"/>
    </source>
</evidence>
<dbReference type="Gene3D" id="3.30.70.100">
    <property type="match status" value="1"/>
</dbReference>
<protein>
    <recommendedName>
        <fullName evidence="3">ABM domain-containing protein</fullName>
    </recommendedName>
</protein>
<dbReference type="EMBL" id="JAGQHR010000133">
    <property type="protein sequence ID" value="MCA9727250.1"/>
    <property type="molecule type" value="Genomic_DNA"/>
</dbReference>
<reference evidence="1" key="1">
    <citation type="submission" date="2020-04" db="EMBL/GenBank/DDBJ databases">
        <authorList>
            <person name="Zhang T."/>
        </authorList>
    </citation>
    <scope>NUCLEOTIDE SEQUENCE</scope>
    <source>
        <strain evidence="1">HKST-UBA01</strain>
    </source>
</reference>
<comment type="caution">
    <text evidence="1">The sequence shown here is derived from an EMBL/GenBank/DDBJ whole genome shotgun (WGS) entry which is preliminary data.</text>
</comment>
<dbReference type="Proteomes" id="UP000697710">
    <property type="component" value="Unassembled WGS sequence"/>
</dbReference>